<accession>A0AC35GXE8</accession>
<evidence type="ECO:0000313" key="1">
    <source>
        <dbReference type="Proteomes" id="UP000887580"/>
    </source>
</evidence>
<protein>
    <submittedName>
        <fullName evidence="2">Glycine-rich protein</fullName>
    </submittedName>
</protein>
<proteinExistence type="predicted"/>
<evidence type="ECO:0000313" key="2">
    <source>
        <dbReference type="WBParaSite" id="PS1159_v2.g9789.t1"/>
    </source>
</evidence>
<dbReference type="WBParaSite" id="PS1159_v2.g9789.t1">
    <property type="protein sequence ID" value="PS1159_v2.g9789.t1"/>
    <property type="gene ID" value="PS1159_v2.g9789"/>
</dbReference>
<dbReference type="Proteomes" id="UP000887580">
    <property type="component" value="Unplaced"/>
</dbReference>
<reference evidence="2" key="1">
    <citation type="submission" date="2022-11" db="UniProtKB">
        <authorList>
            <consortium name="WormBaseParasite"/>
        </authorList>
    </citation>
    <scope>IDENTIFICATION</scope>
</reference>
<name>A0AC35GXE8_9BILA</name>
<sequence length="215" mass="23010">MKGLFIFLFVTCLNFCCGNKEAKNEKNLVAAASTEDHLFLCIITNCKKNAETKNGIVSSLPISNINVNLNRVKRKGGRGGGGFGGFRGASAARAASGARFSPVKVSGSGSRGTYAGTGGGTVFYGGNGNLYHSSPGSGTWPNNSTDVIFVIVLLIGSAVFLVCFCSYLSKDDGTGRKEKFSPPKRYPDPPKQKVYAFFKNKNQQQQNIPPPIYEM</sequence>
<organism evidence="1 2">
    <name type="scientific">Panagrolaimus sp. PS1159</name>
    <dbReference type="NCBI Taxonomy" id="55785"/>
    <lineage>
        <taxon>Eukaryota</taxon>
        <taxon>Metazoa</taxon>
        <taxon>Ecdysozoa</taxon>
        <taxon>Nematoda</taxon>
        <taxon>Chromadorea</taxon>
        <taxon>Rhabditida</taxon>
        <taxon>Tylenchina</taxon>
        <taxon>Panagrolaimomorpha</taxon>
        <taxon>Panagrolaimoidea</taxon>
        <taxon>Panagrolaimidae</taxon>
        <taxon>Panagrolaimus</taxon>
    </lineage>
</organism>